<evidence type="ECO:0000313" key="2">
    <source>
        <dbReference type="Proteomes" id="UP001431572"/>
    </source>
</evidence>
<protein>
    <submittedName>
        <fullName evidence="1">Esterase family protein</fullName>
    </submittedName>
</protein>
<dbReference type="Pfam" id="PF00756">
    <property type="entry name" value="Esterase"/>
    <property type="match status" value="1"/>
</dbReference>
<dbReference type="InterPro" id="IPR000801">
    <property type="entry name" value="Esterase-like"/>
</dbReference>
<dbReference type="PANTHER" id="PTHR48098">
    <property type="entry name" value="ENTEROCHELIN ESTERASE-RELATED"/>
    <property type="match status" value="1"/>
</dbReference>
<dbReference type="EMBL" id="CP128400">
    <property type="protein sequence ID" value="WJW68135.1"/>
    <property type="molecule type" value="Genomic_DNA"/>
</dbReference>
<dbReference type="Proteomes" id="UP001431572">
    <property type="component" value="Chromosome 2"/>
</dbReference>
<dbReference type="Gene3D" id="3.40.50.1820">
    <property type="entry name" value="alpha/beta hydrolase"/>
    <property type="match status" value="1"/>
</dbReference>
<dbReference type="InterPro" id="IPR029058">
    <property type="entry name" value="AB_hydrolase_fold"/>
</dbReference>
<keyword evidence="2" id="KW-1185">Reference proteome</keyword>
<dbReference type="InterPro" id="IPR050583">
    <property type="entry name" value="Mycobacterial_A85_antigen"/>
</dbReference>
<gene>
    <name evidence="1" type="ORF">OZ401_003738</name>
</gene>
<accession>A0ABY9B4J9</accession>
<dbReference type="RefSeq" id="WP_341470039.1">
    <property type="nucleotide sequence ID" value="NZ_CP128400.1"/>
</dbReference>
<dbReference type="PANTHER" id="PTHR48098:SF6">
    <property type="entry name" value="FERRI-BACILLIBACTIN ESTERASE BESA"/>
    <property type="match status" value="1"/>
</dbReference>
<evidence type="ECO:0000313" key="1">
    <source>
        <dbReference type="EMBL" id="WJW68135.1"/>
    </source>
</evidence>
<name>A0ABY9B4J9_9CHLR</name>
<sequence length="281" mass="32251">MSSLSANNSQPQPDSHVSIVTTHLLKFPHILHRHRVDIFLPPGYDSSPHQTYKVLYVNDGQDMARLLMRETLEKLYRLQQLEPIIVVAIHASHDRVHDYGVVGIPDAHNRGSKAHEYEQFVLERLLIYMEHHYRIRKGAPNTAISGVSLGGLSAIDLAWRNPTLFGKVGVFSGSFWWRTDDTDWRAQQASRIMHKVVRESQKREGLKFWFQAGTADETSDRDDNGVIDAIQDTLELIDELELKGYRRDEEIVYVQVEGGKHDPETWSSVLPDFLKWAFAPE</sequence>
<reference evidence="1" key="1">
    <citation type="journal article" date="2024" name="Nature">
        <title>Anoxygenic phototroph of the Chloroflexota uses a type I reaction centre.</title>
        <authorList>
            <person name="Tsuji J.M."/>
            <person name="Shaw N.A."/>
            <person name="Nagashima S."/>
            <person name="Venkiteswaran J.J."/>
            <person name="Schiff S.L."/>
            <person name="Watanabe T."/>
            <person name="Fukui M."/>
            <person name="Hanada S."/>
            <person name="Tank M."/>
            <person name="Neufeld J.D."/>
        </authorList>
    </citation>
    <scope>NUCLEOTIDE SEQUENCE</scope>
    <source>
        <strain evidence="1">L227-S17</strain>
    </source>
</reference>
<dbReference type="SUPFAM" id="SSF53474">
    <property type="entry name" value="alpha/beta-Hydrolases"/>
    <property type="match status" value="1"/>
</dbReference>
<proteinExistence type="predicted"/>
<organism evidence="1 2">
    <name type="scientific">Candidatus Chlorohelix allophototropha</name>
    <dbReference type="NCBI Taxonomy" id="3003348"/>
    <lineage>
        <taxon>Bacteria</taxon>
        <taxon>Bacillati</taxon>
        <taxon>Chloroflexota</taxon>
        <taxon>Chloroflexia</taxon>
        <taxon>Candidatus Chloroheliales</taxon>
        <taxon>Candidatus Chloroheliaceae</taxon>
        <taxon>Candidatus Chlorohelix</taxon>
    </lineage>
</organism>